<proteinExistence type="predicted"/>
<dbReference type="Gene3D" id="1.20.1280.50">
    <property type="match status" value="1"/>
</dbReference>
<organism evidence="1 2">
    <name type="scientific">Mycena indigotica</name>
    <dbReference type="NCBI Taxonomy" id="2126181"/>
    <lineage>
        <taxon>Eukaryota</taxon>
        <taxon>Fungi</taxon>
        <taxon>Dikarya</taxon>
        <taxon>Basidiomycota</taxon>
        <taxon>Agaricomycotina</taxon>
        <taxon>Agaricomycetes</taxon>
        <taxon>Agaricomycetidae</taxon>
        <taxon>Agaricales</taxon>
        <taxon>Marasmiineae</taxon>
        <taxon>Mycenaceae</taxon>
        <taxon>Mycena</taxon>
    </lineage>
</organism>
<protein>
    <recommendedName>
        <fullName evidence="3">F-box domain-containing protein</fullName>
    </recommendedName>
</protein>
<dbReference type="SUPFAM" id="SSF81383">
    <property type="entry name" value="F-box domain"/>
    <property type="match status" value="1"/>
</dbReference>
<dbReference type="OrthoDB" id="3139566at2759"/>
<dbReference type="Gene3D" id="3.80.10.10">
    <property type="entry name" value="Ribonuclease Inhibitor"/>
    <property type="match status" value="1"/>
</dbReference>
<keyword evidence="2" id="KW-1185">Reference proteome</keyword>
<dbReference type="EMBL" id="JACAZF010000009">
    <property type="protein sequence ID" value="KAF7295643.1"/>
    <property type="molecule type" value="Genomic_DNA"/>
</dbReference>
<dbReference type="InterPro" id="IPR036047">
    <property type="entry name" value="F-box-like_dom_sf"/>
</dbReference>
<evidence type="ECO:0008006" key="3">
    <source>
        <dbReference type="Google" id="ProtNLM"/>
    </source>
</evidence>
<accession>A0A8H6SB23</accession>
<dbReference type="Proteomes" id="UP000636479">
    <property type="component" value="Unassembled WGS sequence"/>
</dbReference>
<dbReference type="SUPFAM" id="SSF52047">
    <property type="entry name" value="RNI-like"/>
    <property type="match status" value="1"/>
</dbReference>
<sequence>MNPTIMHKTSVTDVHPITTLPDEIVSEILVRCLAPYPECPPISGPESPTNFLGVCRHWRMIALHSPNLWRGIRLAAHRRHPFGGFSDAIGLKQIDVLKSWLQRSGSCRLSLHLNFLGADDSSTDVYKALFNVVASERHRWEYLFIYIPPVQVQLLSGPVPALVKSTVITNWKTERHVISFDNATLLRSVCFWNVSFGPDSFEWARLTSLSLLNVQATECIPVLAAAINLLQFRLYCSDRLLQNDVQITLPHLETIVLAGNLPPVSTSAESCKWLPSLTLPALRNLEISEHRLGPLGVSCLRAFMARSNCHLEHLRITCIQNEEIGLEAQCRSAFPAIATIRNERLKSEGCSHTEHWRTEEYWVQDSPN</sequence>
<dbReference type="GeneID" id="59350128"/>
<dbReference type="InterPro" id="IPR032675">
    <property type="entry name" value="LRR_dom_sf"/>
</dbReference>
<evidence type="ECO:0000313" key="2">
    <source>
        <dbReference type="Proteomes" id="UP000636479"/>
    </source>
</evidence>
<dbReference type="RefSeq" id="XP_037217006.1">
    <property type="nucleotide sequence ID" value="XM_037367612.1"/>
</dbReference>
<dbReference type="AlphaFoldDB" id="A0A8H6SB23"/>
<name>A0A8H6SB23_9AGAR</name>
<evidence type="ECO:0000313" key="1">
    <source>
        <dbReference type="EMBL" id="KAF7295643.1"/>
    </source>
</evidence>
<gene>
    <name evidence="1" type="ORF">MIND_01104500</name>
</gene>
<reference evidence="1" key="1">
    <citation type="submission" date="2020-05" db="EMBL/GenBank/DDBJ databases">
        <title>Mycena genomes resolve the evolution of fungal bioluminescence.</title>
        <authorList>
            <person name="Tsai I.J."/>
        </authorList>
    </citation>
    <scope>NUCLEOTIDE SEQUENCE</scope>
    <source>
        <strain evidence="1">171206Taipei</strain>
    </source>
</reference>
<comment type="caution">
    <text evidence="1">The sequence shown here is derived from an EMBL/GenBank/DDBJ whole genome shotgun (WGS) entry which is preliminary data.</text>
</comment>